<name>A0A0F9F897_9ZZZZ</name>
<dbReference type="AlphaFoldDB" id="A0A0F9F897"/>
<dbReference type="EMBL" id="LAZR01022256">
    <property type="protein sequence ID" value="KKL82513.1"/>
    <property type="molecule type" value="Genomic_DNA"/>
</dbReference>
<evidence type="ECO:0000256" key="1">
    <source>
        <dbReference type="SAM" id="MobiDB-lite"/>
    </source>
</evidence>
<sequence>IKAGLISIDGGCYVVSSFADRQGPSQEEKRKQWRDRQRRHREKQMNVTGDSRVTHESDVTESHGVDKRREDKNREESSISKSVDFADA</sequence>
<accession>A0A0F9F897</accession>
<proteinExistence type="predicted"/>
<gene>
    <name evidence="2" type="ORF">LCGC14_1983940</name>
</gene>
<evidence type="ECO:0000313" key="2">
    <source>
        <dbReference type="EMBL" id="KKL82513.1"/>
    </source>
</evidence>
<comment type="caution">
    <text evidence="2">The sequence shown here is derived from an EMBL/GenBank/DDBJ whole genome shotgun (WGS) entry which is preliminary data.</text>
</comment>
<feature type="compositionally biased region" description="Basic residues" evidence="1">
    <location>
        <begin position="31"/>
        <end position="42"/>
    </location>
</feature>
<feature type="compositionally biased region" description="Basic and acidic residues" evidence="1">
    <location>
        <begin position="52"/>
        <end position="78"/>
    </location>
</feature>
<feature type="non-terminal residue" evidence="2">
    <location>
        <position position="1"/>
    </location>
</feature>
<organism evidence="2">
    <name type="scientific">marine sediment metagenome</name>
    <dbReference type="NCBI Taxonomy" id="412755"/>
    <lineage>
        <taxon>unclassified sequences</taxon>
        <taxon>metagenomes</taxon>
        <taxon>ecological metagenomes</taxon>
    </lineage>
</organism>
<feature type="region of interest" description="Disordered" evidence="1">
    <location>
        <begin position="19"/>
        <end position="88"/>
    </location>
</feature>
<protein>
    <submittedName>
        <fullName evidence="2">Uncharacterized protein</fullName>
    </submittedName>
</protein>
<reference evidence="2" key="1">
    <citation type="journal article" date="2015" name="Nature">
        <title>Complex archaea that bridge the gap between prokaryotes and eukaryotes.</title>
        <authorList>
            <person name="Spang A."/>
            <person name="Saw J.H."/>
            <person name="Jorgensen S.L."/>
            <person name="Zaremba-Niedzwiedzka K."/>
            <person name="Martijn J."/>
            <person name="Lind A.E."/>
            <person name="van Eijk R."/>
            <person name="Schleper C."/>
            <person name="Guy L."/>
            <person name="Ettema T.J."/>
        </authorList>
    </citation>
    <scope>NUCLEOTIDE SEQUENCE</scope>
</reference>